<evidence type="ECO:0000256" key="7">
    <source>
        <dbReference type="ARBA" id="ARBA00037615"/>
    </source>
</evidence>
<evidence type="ECO:0000313" key="13">
    <source>
        <dbReference type="Proteomes" id="UP000078224"/>
    </source>
</evidence>
<dbReference type="AlphaFoldDB" id="A0A1B7JXJ8"/>
<gene>
    <name evidence="12" type="ORF">M998_1500</name>
</gene>
<sequence length="106" mass="11076">MAMAWIILLFAGLLEIVWAVGLKYTHGFTRLTPSIITIVAIIASMGLLAYAMRDLPAGTAYAIWTGIGAVGTAIVGIIFLGESANIFRLLSLGLIVAGLIGLKVSS</sequence>
<evidence type="ECO:0000256" key="3">
    <source>
        <dbReference type="ARBA" id="ARBA00022475"/>
    </source>
</evidence>
<keyword evidence="4 10" id="KW-0812">Transmembrane</keyword>
<comment type="similarity">
    <text evidence="8">Belongs to the drug/metabolite transporter (DMT) superfamily. Small multidrug resistance (SMR) (TC 2.A.7.1) family. Gdx/SugE subfamily.</text>
</comment>
<dbReference type="PATRIC" id="fig|1354272.4.peg.1523"/>
<dbReference type="Gene3D" id="1.10.3730.20">
    <property type="match status" value="1"/>
</dbReference>
<evidence type="ECO:0000256" key="10">
    <source>
        <dbReference type="RuleBase" id="RU003942"/>
    </source>
</evidence>
<evidence type="ECO:0000256" key="2">
    <source>
        <dbReference type="ARBA" id="ARBA00022448"/>
    </source>
</evidence>
<evidence type="ECO:0000256" key="4">
    <source>
        <dbReference type="ARBA" id="ARBA00022692"/>
    </source>
</evidence>
<dbReference type="InterPro" id="IPR037185">
    <property type="entry name" value="EmrE-like"/>
</dbReference>
<name>A0A1B7JXJ8_9GAMM</name>
<dbReference type="InterPro" id="IPR000390">
    <property type="entry name" value="Small_drug/metabolite_transptr"/>
</dbReference>
<dbReference type="PANTHER" id="PTHR30561:SF0">
    <property type="entry name" value="GUANIDINIUM EXPORTER"/>
    <property type="match status" value="1"/>
</dbReference>
<accession>A0A1B7JXJ8</accession>
<protein>
    <recommendedName>
        <fullName evidence="9">Guanidinium exporter</fullName>
    </recommendedName>
</protein>
<dbReference type="Pfam" id="PF00893">
    <property type="entry name" value="Multi_Drug_Res"/>
    <property type="match status" value="1"/>
</dbReference>
<feature type="transmembrane region" description="Helical" evidence="11">
    <location>
        <begin position="86"/>
        <end position="104"/>
    </location>
</feature>
<evidence type="ECO:0000256" key="11">
    <source>
        <dbReference type="SAM" id="Phobius"/>
    </source>
</evidence>
<keyword evidence="3" id="KW-1003">Cell membrane</keyword>
<keyword evidence="13" id="KW-1185">Reference proteome</keyword>
<keyword evidence="6 11" id="KW-0472">Membrane</keyword>
<comment type="caution">
    <text evidence="12">The sequence shown here is derived from an EMBL/GenBank/DDBJ whole genome shotgun (WGS) entry which is preliminary data.</text>
</comment>
<dbReference type="GO" id="GO:0022857">
    <property type="term" value="F:transmembrane transporter activity"/>
    <property type="evidence" value="ECO:0007669"/>
    <property type="project" value="InterPro"/>
</dbReference>
<keyword evidence="5 11" id="KW-1133">Transmembrane helix</keyword>
<dbReference type="EMBL" id="LXEW01000022">
    <property type="protein sequence ID" value="OAT52639.1"/>
    <property type="molecule type" value="Genomic_DNA"/>
</dbReference>
<dbReference type="SUPFAM" id="SSF103481">
    <property type="entry name" value="Multidrug resistance efflux transporter EmrE"/>
    <property type="match status" value="1"/>
</dbReference>
<dbReference type="InterPro" id="IPR045324">
    <property type="entry name" value="Small_multidrug_res"/>
</dbReference>
<evidence type="ECO:0000256" key="1">
    <source>
        <dbReference type="ARBA" id="ARBA00004651"/>
    </source>
</evidence>
<feature type="transmembrane region" description="Helical" evidence="11">
    <location>
        <begin position="35"/>
        <end position="52"/>
    </location>
</feature>
<feature type="transmembrane region" description="Helical" evidence="11">
    <location>
        <begin position="59"/>
        <end position="80"/>
    </location>
</feature>
<comment type="subcellular location">
    <subcellularLocation>
        <location evidence="1 10">Cell membrane</location>
        <topology evidence="1 10">Multi-pass membrane protein</topology>
    </subcellularLocation>
</comment>
<keyword evidence="2" id="KW-0813">Transport</keyword>
<reference evidence="12 13" key="1">
    <citation type="submission" date="2016-04" db="EMBL/GenBank/DDBJ databases">
        <title>ATOL: Assembling a taxonomically balanced genome-scale reconstruction of the evolutionary history of the Enterobacteriaceae.</title>
        <authorList>
            <person name="Plunkett G.III."/>
            <person name="Neeno-Eckwall E.C."/>
            <person name="Glasner J.D."/>
            <person name="Perna N.T."/>
        </authorList>
    </citation>
    <scope>NUCLEOTIDE SEQUENCE [LARGE SCALE GENOMIC DNA]</scope>
    <source>
        <strain evidence="12 13">ATCC 35613</strain>
    </source>
</reference>
<comment type="function">
    <text evidence="7">Guanidinium ion exporter. Couples guanidinium export to the proton motive force, exchanging one guanidinium ion for two protons.</text>
</comment>
<organism evidence="12 13">
    <name type="scientific">Providencia heimbachae ATCC 35613</name>
    <dbReference type="NCBI Taxonomy" id="1354272"/>
    <lineage>
        <taxon>Bacteria</taxon>
        <taxon>Pseudomonadati</taxon>
        <taxon>Pseudomonadota</taxon>
        <taxon>Gammaproteobacteria</taxon>
        <taxon>Enterobacterales</taxon>
        <taxon>Morganellaceae</taxon>
        <taxon>Providencia</taxon>
    </lineage>
</organism>
<dbReference type="PANTHER" id="PTHR30561">
    <property type="entry name" value="SMR FAMILY PROTON-DEPENDENT DRUG EFFLUX TRANSPORTER SUGE"/>
    <property type="match status" value="1"/>
</dbReference>
<dbReference type="NCBIfam" id="NF008512">
    <property type="entry name" value="PRK11431.1"/>
    <property type="match status" value="1"/>
</dbReference>
<evidence type="ECO:0000256" key="6">
    <source>
        <dbReference type="ARBA" id="ARBA00023136"/>
    </source>
</evidence>
<proteinExistence type="inferred from homology"/>
<evidence type="ECO:0000256" key="5">
    <source>
        <dbReference type="ARBA" id="ARBA00022989"/>
    </source>
</evidence>
<evidence type="ECO:0000256" key="9">
    <source>
        <dbReference type="ARBA" id="ARBA00039168"/>
    </source>
</evidence>
<dbReference type="Proteomes" id="UP000078224">
    <property type="component" value="Unassembled WGS sequence"/>
</dbReference>
<evidence type="ECO:0000256" key="8">
    <source>
        <dbReference type="ARBA" id="ARBA00038151"/>
    </source>
</evidence>
<dbReference type="GO" id="GO:1990961">
    <property type="term" value="P:xenobiotic detoxification by transmembrane export across the plasma membrane"/>
    <property type="evidence" value="ECO:0007669"/>
    <property type="project" value="UniProtKB-ARBA"/>
</dbReference>
<dbReference type="FunFam" id="1.10.3730.20:FF:000001">
    <property type="entry name" value="Quaternary ammonium compound resistance transporter SugE"/>
    <property type="match status" value="1"/>
</dbReference>
<dbReference type="GO" id="GO:0005886">
    <property type="term" value="C:plasma membrane"/>
    <property type="evidence" value="ECO:0007669"/>
    <property type="project" value="UniProtKB-SubCell"/>
</dbReference>
<evidence type="ECO:0000313" key="12">
    <source>
        <dbReference type="EMBL" id="OAT52639.1"/>
    </source>
</evidence>